<dbReference type="SUPFAM" id="SSF52833">
    <property type="entry name" value="Thioredoxin-like"/>
    <property type="match status" value="1"/>
</dbReference>
<evidence type="ECO:0000313" key="3">
    <source>
        <dbReference type="Proteomes" id="UP000278143"/>
    </source>
</evidence>
<evidence type="ECO:0000313" key="2">
    <source>
        <dbReference type="EMBL" id="RKP23530.1"/>
    </source>
</evidence>
<protein>
    <recommendedName>
        <fullName evidence="1">Thioredoxin domain-containing protein</fullName>
    </recommendedName>
</protein>
<dbReference type="Gene3D" id="3.40.30.10">
    <property type="entry name" value="Glutaredoxin"/>
    <property type="match status" value="1"/>
</dbReference>
<organism evidence="2 3">
    <name type="scientific">Syncephalis pseudoplumigaleata</name>
    <dbReference type="NCBI Taxonomy" id="1712513"/>
    <lineage>
        <taxon>Eukaryota</taxon>
        <taxon>Fungi</taxon>
        <taxon>Fungi incertae sedis</taxon>
        <taxon>Zoopagomycota</taxon>
        <taxon>Zoopagomycotina</taxon>
        <taxon>Zoopagomycetes</taxon>
        <taxon>Zoopagales</taxon>
        <taxon>Piptocephalidaceae</taxon>
        <taxon>Syncephalis</taxon>
    </lineage>
</organism>
<keyword evidence="3" id="KW-1185">Reference proteome</keyword>
<accession>A0A4P9YX55</accession>
<gene>
    <name evidence="2" type="ORF">SYNPS1DRAFT_24411</name>
</gene>
<dbReference type="AlphaFoldDB" id="A0A4P9YX55"/>
<dbReference type="EMBL" id="KZ990901">
    <property type="protein sequence ID" value="RKP23530.1"/>
    <property type="molecule type" value="Genomic_DNA"/>
</dbReference>
<name>A0A4P9YX55_9FUNG</name>
<dbReference type="OrthoDB" id="10263751at2759"/>
<dbReference type="InterPro" id="IPR036249">
    <property type="entry name" value="Thioredoxin-like_sf"/>
</dbReference>
<dbReference type="InterPro" id="IPR013766">
    <property type="entry name" value="Thioredoxin_domain"/>
</dbReference>
<dbReference type="Pfam" id="PF00085">
    <property type="entry name" value="Thioredoxin"/>
    <property type="match status" value="1"/>
</dbReference>
<sequence>MPPVKEVTSIKEFAEATSLGPKQLVLVEVYAKSGSAQASVPRDLQQISDEKNIPVVRVNLHEAEDVVGLLDITTVPSVALFRNGNKVDVITGEDAHDIERKIQEYSV</sequence>
<feature type="domain" description="Thioredoxin" evidence="1">
    <location>
        <begin position="10"/>
        <end position="103"/>
    </location>
</feature>
<proteinExistence type="predicted"/>
<evidence type="ECO:0000259" key="1">
    <source>
        <dbReference type="Pfam" id="PF00085"/>
    </source>
</evidence>
<reference evidence="3" key="1">
    <citation type="journal article" date="2018" name="Nat. Microbiol.">
        <title>Leveraging single-cell genomics to expand the fungal tree of life.</title>
        <authorList>
            <person name="Ahrendt S.R."/>
            <person name="Quandt C.A."/>
            <person name="Ciobanu D."/>
            <person name="Clum A."/>
            <person name="Salamov A."/>
            <person name="Andreopoulos B."/>
            <person name="Cheng J.F."/>
            <person name="Woyke T."/>
            <person name="Pelin A."/>
            <person name="Henrissat B."/>
            <person name="Reynolds N.K."/>
            <person name="Benny G.L."/>
            <person name="Smith M.E."/>
            <person name="James T.Y."/>
            <person name="Grigoriev I.V."/>
        </authorList>
    </citation>
    <scope>NUCLEOTIDE SEQUENCE [LARGE SCALE GENOMIC DNA]</scope>
    <source>
        <strain evidence="3">Benny S71-1</strain>
    </source>
</reference>
<dbReference type="Proteomes" id="UP000278143">
    <property type="component" value="Unassembled WGS sequence"/>
</dbReference>